<dbReference type="Gene3D" id="3.40.50.880">
    <property type="match status" value="1"/>
</dbReference>
<organism evidence="1 2">
    <name type="scientific">Bariatricus massiliensis</name>
    <dbReference type="NCBI Taxonomy" id="1745713"/>
    <lineage>
        <taxon>Bacteria</taxon>
        <taxon>Bacillati</taxon>
        <taxon>Bacillota</taxon>
        <taxon>Clostridia</taxon>
        <taxon>Lachnospirales</taxon>
        <taxon>Lachnospiraceae</taxon>
        <taxon>Bariatricus</taxon>
    </lineage>
</organism>
<dbReference type="PANTHER" id="PTHR43235">
    <property type="entry name" value="GLUTAMINE AMIDOTRANSFERASE PB2B2.05-RELATED"/>
    <property type="match status" value="1"/>
</dbReference>
<dbReference type="InterPro" id="IPR029062">
    <property type="entry name" value="Class_I_gatase-like"/>
</dbReference>
<keyword evidence="1" id="KW-0378">Hydrolase</keyword>
<dbReference type="Pfam" id="PF07722">
    <property type="entry name" value="Peptidase_C26"/>
    <property type="match status" value="1"/>
</dbReference>
<sequence>MRPVIGILTCGYMEKRQFVTDAYVRSIRISGGLPLLIPAQPPETDVTPYLFLCDGFLLPGGGDITPLLQDEDPVNGIGVTNLMLDVYQIRFAEEALATGKPVLGICRGMQVMNAACGGTLFQDISLQPGSPLLHMQTSESRSDASHKVIVDEGSLLHSVTGSSLYTNSFHHQTIRQPGKRMIPTAHALDDTIEAIEMEGHPFAVGVQWHPEAMFFSSLRMRNLFSFFIKTCEKNKSNV</sequence>
<proteinExistence type="predicted"/>
<dbReference type="RefSeq" id="WP_066738106.1">
    <property type="nucleotide sequence ID" value="NZ_JAJCIQ010000023.1"/>
</dbReference>
<dbReference type="EMBL" id="JAJCIS010000024">
    <property type="protein sequence ID" value="MCB7389398.1"/>
    <property type="molecule type" value="Genomic_DNA"/>
</dbReference>
<name>A0ABS8DLU3_9FIRM</name>
<gene>
    <name evidence="1" type="ORF">LIZ65_19115</name>
</gene>
<dbReference type="PANTHER" id="PTHR43235:SF1">
    <property type="entry name" value="GLUTAMINE AMIDOTRANSFERASE PB2B2.05-RELATED"/>
    <property type="match status" value="1"/>
</dbReference>
<accession>A0ABS8DLU3</accession>
<dbReference type="Proteomes" id="UP001299546">
    <property type="component" value="Unassembled WGS sequence"/>
</dbReference>
<reference evidence="1 2" key="1">
    <citation type="submission" date="2021-10" db="EMBL/GenBank/DDBJ databases">
        <title>Collection of gut derived symbiotic bacterial strains cultured from healthy donors.</title>
        <authorList>
            <person name="Lin H."/>
            <person name="Littmann E."/>
            <person name="Kohout C."/>
            <person name="Pamer E.G."/>
        </authorList>
    </citation>
    <scope>NUCLEOTIDE SEQUENCE [LARGE SCALE GENOMIC DNA]</scope>
    <source>
        <strain evidence="1 2">DFI.1.165</strain>
    </source>
</reference>
<dbReference type="InterPro" id="IPR011697">
    <property type="entry name" value="Peptidase_C26"/>
</dbReference>
<dbReference type="CDD" id="cd01745">
    <property type="entry name" value="GATase1_2"/>
    <property type="match status" value="1"/>
</dbReference>
<keyword evidence="2" id="KW-1185">Reference proteome</keyword>
<evidence type="ECO:0000313" key="1">
    <source>
        <dbReference type="EMBL" id="MCB7389398.1"/>
    </source>
</evidence>
<comment type="caution">
    <text evidence="1">The sequence shown here is derived from an EMBL/GenBank/DDBJ whole genome shotgun (WGS) entry which is preliminary data.</text>
</comment>
<protein>
    <submittedName>
        <fullName evidence="1">Gamma-glutamyl-gamma-aminobutyrate hydrolase family protein</fullName>
    </submittedName>
</protein>
<dbReference type="SUPFAM" id="SSF52317">
    <property type="entry name" value="Class I glutamine amidotransferase-like"/>
    <property type="match status" value="1"/>
</dbReference>
<dbReference type="InterPro" id="IPR044668">
    <property type="entry name" value="PuuD-like"/>
</dbReference>
<evidence type="ECO:0000313" key="2">
    <source>
        <dbReference type="Proteomes" id="UP001299546"/>
    </source>
</evidence>
<dbReference type="PROSITE" id="PS51273">
    <property type="entry name" value="GATASE_TYPE_1"/>
    <property type="match status" value="1"/>
</dbReference>
<dbReference type="GO" id="GO:0016787">
    <property type="term" value="F:hydrolase activity"/>
    <property type="evidence" value="ECO:0007669"/>
    <property type="project" value="UniProtKB-KW"/>
</dbReference>